<feature type="chain" id="PRO_5029019567" evidence="1">
    <location>
        <begin position="22"/>
        <end position="54"/>
    </location>
</feature>
<reference evidence="2 3" key="1">
    <citation type="submission" date="2019-12" db="EMBL/GenBank/DDBJ databases">
        <authorList>
            <person name="Lee S.D."/>
        </authorList>
    </citation>
    <scope>NUCLEOTIDE SEQUENCE [LARGE SCALE GENOMIC DNA]</scope>
    <source>
        <strain evidence="2 3">GH1-50</strain>
    </source>
</reference>
<dbReference type="GO" id="GO:0008061">
    <property type="term" value="F:chitin binding"/>
    <property type="evidence" value="ECO:0007669"/>
    <property type="project" value="InterPro"/>
</dbReference>
<dbReference type="SUPFAM" id="SSF57625">
    <property type="entry name" value="Invertebrate chitin-binding proteins"/>
    <property type="match status" value="1"/>
</dbReference>
<keyword evidence="2" id="KW-0456">Lyase</keyword>
<accession>A0A7C9IGN8</accession>
<proteinExistence type="predicted"/>
<feature type="signal peptide" evidence="1">
    <location>
        <begin position="1"/>
        <end position="21"/>
    </location>
</feature>
<dbReference type="EMBL" id="WUPT01000001">
    <property type="protein sequence ID" value="MXQ07022.1"/>
    <property type="molecule type" value="Genomic_DNA"/>
</dbReference>
<comment type="caution">
    <text evidence="2">The sequence shown here is derived from an EMBL/GenBank/DDBJ whole genome shotgun (WGS) entry which is preliminary data.</text>
</comment>
<gene>
    <name evidence="2" type="ORF">GQ651_04090</name>
</gene>
<dbReference type="AlphaFoldDB" id="A0A7C9IGN8"/>
<dbReference type="RefSeq" id="WP_160762927.1">
    <property type="nucleotide sequence ID" value="NZ_WUPT01000001.1"/>
</dbReference>
<evidence type="ECO:0000256" key="1">
    <source>
        <dbReference type="SAM" id="SignalP"/>
    </source>
</evidence>
<keyword evidence="3" id="KW-1185">Reference proteome</keyword>
<dbReference type="GO" id="GO:0016829">
    <property type="term" value="F:lyase activity"/>
    <property type="evidence" value="ECO:0007669"/>
    <property type="project" value="UniProtKB-KW"/>
</dbReference>
<dbReference type="InterPro" id="IPR036508">
    <property type="entry name" value="Chitin-bd_dom_sf"/>
</dbReference>
<evidence type="ECO:0000313" key="3">
    <source>
        <dbReference type="Proteomes" id="UP000480350"/>
    </source>
</evidence>
<sequence>MKTKTLLAALALTALPGLAAAQCFGDHAKEQVTMSCAAGSVFDAETQRCVPTTG</sequence>
<dbReference type="Proteomes" id="UP000480350">
    <property type="component" value="Unassembled WGS sequence"/>
</dbReference>
<protein>
    <submittedName>
        <fullName evidence="2">Adenylosuccinate lyase</fullName>
    </submittedName>
</protein>
<name>A0A7C9IGN8_9RHOB</name>
<keyword evidence="1" id="KW-0732">Signal</keyword>
<evidence type="ECO:0000313" key="2">
    <source>
        <dbReference type="EMBL" id="MXQ07022.1"/>
    </source>
</evidence>
<organism evidence="2 3">
    <name type="scientific">Kangsaoukella pontilimi</name>
    <dbReference type="NCBI Taxonomy" id="2691042"/>
    <lineage>
        <taxon>Bacteria</taxon>
        <taxon>Pseudomonadati</taxon>
        <taxon>Pseudomonadota</taxon>
        <taxon>Alphaproteobacteria</taxon>
        <taxon>Rhodobacterales</taxon>
        <taxon>Paracoccaceae</taxon>
        <taxon>Kangsaoukella</taxon>
    </lineage>
</organism>
<reference evidence="2 3" key="2">
    <citation type="submission" date="2020-03" db="EMBL/GenBank/DDBJ databases">
        <title>Kangsaoukella pontilimi gen. nov., sp. nov., a new member of the family Rhodobacteraceae isolated from a tidal mudflat.</title>
        <authorList>
            <person name="Kim I.S."/>
        </authorList>
    </citation>
    <scope>NUCLEOTIDE SEQUENCE [LARGE SCALE GENOMIC DNA]</scope>
    <source>
        <strain evidence="2 3">GH1-50</strain>
    </source>
</reference>